<dbReference type="Proteomes" id="UP000316726">
    <property type="component" value="Chromosome 12"/>
</dbReference>
<evidence type="ECO:0000256" key="2">
    <source>
        <dbReference type="ARBA" id="ARBA00008328"/>
    </source>
</evidence>
<keyword evidence="8 10" id="KW-0472">Membrane</keyword>
<dbReference type="OrthoDB" id="1508846at2759"/>
<organism evidence="11 12">
    <name type="scientific">Chloropicon primus</name>
    <dbReference type="NCBI Taxonomy" id="1764295"/>
    <lineage>
        <taxon>Eukaryota</taxon>
        <taxon>Viridiplantae</taxon>
        <taxon>Chlorophyta</taxon>
        <taxon>Chloropicophyceae</taxon>
        <taxon>Chloropicales</taxon>
        <taxon>Chloropicaceae</taxon>
        <taxon>Chloropicon</taxon>
    </lineage>
</organism>
<dbReference type="AlphaFoldDB" id="A0A5B8MTG3"/>
<feature type="transmembrane region" description="Helical" evidence="10">
    <location>
        <begin position="35"/>
        <end position="53"/>
    </location>
</feature>
<proteinExistence type="inferred from homology"/>
<dbReference type="InterPro" id="IPR008389">
    <property type="entry name" value="ATPase_V0-cplx_e1/e2_su"/>
</dbReference>
<evidence type="ECO:0000256" key="5">
    <source>
        <dbReference type="ARBA" id="ARBA00022781"/>
    </source>
</evidence>
<keyword evidence="6 10" id="KW-1133">Transmembrane helix</keyword>
<evidence type="ECO:0000256" key="3">
    <source>
        <dbReference type="ARBA" id="ARBA00022448"/>
    </source>
</evidence>
<evidence type="ECO:0000313" key="11">
    <source>
        <dbReference type="EMBL" id="QDZ24068.1"/>
    </source>
</evidence>
<keyword evidence="4 10" id="KW-0812">Transmembrane</keyword>
<name>A0A5B8MTG3_9CHLO</name>
<evidence type="ECO:0000256" key="1">
    <source>
        <dbReference type="ARBA" id="ARBA00004141"/>
    </source>
</evidence>
<keyword evidence="3" id="KW-0813">Transport</keyword>
<comment type="similarity">
    <text evidence="2">Belongs to the V-ATPase e1/e2 subunit family.</text>
</comment>
<dbReference type="GO" id="GO:0046961">
    <property type="term" value="F:proton-transporting ATPase activity, rotational mechanism"/>
    <property type="evidence" value="ECO:0007669"/>
    <property type="project" value="InterPro"/>
</dbReference>
<accession>A0A5B8MTG3</accession>
<sequence>MSFFLGTFFFVLLECIFVAWVQLRRTTEKPLKHTLYGTAVFCCWISWAMVYASQIHTAMYVTPVPKTPEPFPLTKKKSPRITWEGPNCQPQSFSSS</sequence>
<dbReference type="STRING" id="1764295.A0A5B8MTG3"/>
<feature type="transmembrane region" description="Helical" evidence="10">
    <location>
        <begin position="6"/>
        <end position="23"/>
    </location>
</feature>
<protein>
    <submittedName>
        <fullName evidence="11">Uncharacterized protein</fullName>
    </submittedName>
</protein>
<evidence type="ECO:0000256" key="6">
    <source>
        <dbReference type="ARBA" id="ARBA00022989"/>
    </source>
</evidence>
<dbReference type="GO" id="GO:0033179">
    <property type="term" value="C:proton-transporting V-type ATPase, V0 domain"/>
    <property type="evidence" value="ECO:0007669"/>
    <property type="project" value="InterPro"/>
</dbReference>
<evidence type="ECO:0000313" key="12">
    <source>
        <dbReference type="Proteomes" id="UP000316726"/>
    </source>
</evidence>
<gene>
    <name evidence="11" type="ORF">A3770_12p65860</name>
</gene>
<evidence type="ECO:0000256" key="7">
    <source>
        <dbReference type="ARBA" id="ARBA00023065"/>
    </source>
</evidence>
<evidence type="ECO:0000256" key="10">
    <source>
        <dbReference type="SAM" id="Phobius"/>
    </source>
</evidence>
<evidence type="ECO:0000256" key="4">
    <source>
        <dbReference type="ARBA" id="ARBA00022692"/>
    </source>
</evidence>
<keyword evidence="12" id="KW-1185">Reference proteome</keyword>
<dbReference type="EMBL" id="CP031045">
    <property type="protein sequence ID" value="QDZ24068.1"/>
    <property type="molecule type" value="Genomic_DNA"/>
</dbReference>
<keyword evidence="5" id="KW-0375">Hydrogen ion transport</keyword>
<reference evidence="11 12" key="1">
    <citation type="submission" date="2018-07" db="EMBL/GenBank/DDBJ databases">
        <title>The complete nuclear genome of the prasinophyte Chloropicon primus (CCMP1205).</title>
        <authorList>
            <person name="Pombert J.-F."/>
            <person name="Otis C."/>
            <person name="Turmel M."/>
            <person name="Lemieux C."/>
        </authorList>
    </citation>
    <scope>NUCLEOTIDE SEQUENCE [LARGE SCALE GENOMIC DNA]</scope>
    <source>
        <strain evidence="11 12">CCMP1205</strain>
    </source>
</reference>
<keyword evidence="7" id="KW-0406">Ion transport</keyword>
<feature type="region of interest" description="Disordered" evidence="9">
    <location>
        <begin position="75"/>
        <end position="96"/>
    </location>
</feature>
<dbReference type="Pfam" id="PF05493">
    <property type="entry name" value="ATP_synt_H"/>
    <property type="match status" value="1"/>
</dbReference>
<evidence type="ECO:0000256" key="8">
    <source>
        <dbReference type="ARBA" id="ARBA00023136"/>
    </source>
</evidence>
<comment type="subcellular location">
    <subcellularLocation>
        <location evidence="1">Membrane</location>
        <topology evidence="1">Multi-pass membrane protein</topology>
    </subcellularLocation>
</comment>
<evidence type="ECO:0000256" key="9">
    <source>
        <dbReference type="SAM" id="MobiDB-lite"/>
    </source>
</evidence>